<name>A0A0C9WVT8_9AGAR</name>
<evidence type="ECO:0000256" key="1">
    <source>
        <dbReference type="SAM" id="MobiDB-lite"/>
    </source>
</evidence>
<dbReference type="HOGENOM" id="CLU_041803_0_0_1"/>
<feature type="region of interest" description="Disordered" evidence="1">
    <location>
        <begin position="227"/>
        <end position="256"/>
    </location>
</feature>
<feature type="compositionally biased region" description="Basic and acidic residues" evidence="1">
    <location>
        <begin position="352"/>
        <end position="377"/>
    </location>
</feature>
<gene>
    <name evidence="3" type="ORF">K443DRAFT_131237</name>
</gene>
<feature type="region of interest" description="Disordered" evidence="1">
    <location>
        <begin position="329"/>
        <end position="405"/>
    </location>
</feature>
<reference evidence="3 4" key="1">
    <citation type="submission" date="2014-04" db="EMBL/GenBank/DDBJ databases">
        <authorList>
            <consortium name="DOE Joint Genome Institute"/>
            <person name="Kuo A."/>
            <person name="Kohler A."/>
            <person name="Nagy L.G."/>
            <person name="Floudas D."/>
            <person name="Copeland A."/>
            <person name="Barry K.W."/>
            <person name="Cichocki N."/>
            <person name="Veneault-Fourrey C."/>
            <person name="LaButti K."/>
            <person name="Lindquist E.A."/>
            <person name="Lipzen A."/>
            <person name="Lundell T."/>
            <person name="Morin E."/>
            <person name="Murat C."/>
            <person name="Sun H."/>
            <person name="Tunlid A."/>
            <person name="Henrissat B."/>
            <person name="Grigoriev I.V."/>
            <person name="Hibbett D.S."/>
            <person name="Martin F."/>
            <person name="Nordberg H.P."/>
            <person name="Cantor M.N."/>
            <person name="Hua S.X."/>
        </authorList>
    </citation>
    <scope>NUCLEOTIDE SEQUENCE [LARGE SCALE GENOMIC DNA]</scope>
    <source>
        <strain evidence="3 4">LaAM-08-1</strain>
    </source>
</reference>
<organism evidence="3 4">
    <name type="scientific">Laccaria amethystina LaAM-08-1</name>
    <dbReference type="NCBI Taxonomy" id="1095629"/>
    <lineage>
        <taxon>Eukaryota</taxon>
        <taxon>Fungi</taxon>
        <taxon>Dikarya</taxon>
        <taxon>Basidiomycota</taxon>
        <taxon>Agaricomycotina</taxon>
        <taxon>Agaricomycetes</taxon>
        <taxon>Agaricomycetidae</taxon>
        <taxon>Agaricales</taxon>
        <taxon>Agaricineae</taxon>
        <taxon>Hydnangiaceae</taxon>
        <taxon>Laccaria</taxon>
    </lineage>
</organism>
<proteinExistence type="predicted"/>
<sequence>MSGRQVSSSSLHNSRIYLAPIIIPVGDVLIYDWAVPFPPGTLYQICMFDKNGHTGGCQATYTVTAPITDPTCANVTLPPLLSVDAQVKNGPMSRYGWIEQCTDISVTPKNGTPPYTLTVAPSLHPPYNITSSDMKSINWTVALSWASPFFISVVDSGGNMWANGLLHSGSGDNTACLSGDTAQGIGPHMVKSVIAIGAGAGGLGVGLLILAVVLFFQRRHRLSKRYGDQALHDPPTTPGALSTRETPVPSTPLSSLRSNLLRSRNRLSTYNIEPFIMPGEEEPLSRESVSPVPGGIGRTVSSDNSSFGAQNQIYVVHHDSQAPPVTIYHEDGTRIVELPPRYPASGSGRSEGANEARTGRRSRSDSRSDGEKAEETTTQRILREHRRPTVSKKSPLEGGLFGEPN</sequence>
<evidence type="ECO:0000313" key="4">
    <source>
        <dbReference type="Proteomes" id="UP000054477"/>
    </source>
</evidence>
<keyword evidence="2" id="KW-1133">Transmembrane helix</keyword>
<keyword evidence="4" id="KW-1185">Reference proteome</keyword>
<evidence type="ECO:0000313" key="3">
    <source>
        <dbReference type="EMBL" id="KIK03685.1"/>
    </source>
</evidence>
<dbReference type="Proteomes" id="UP000054477">
    <property type="component" value="Unassembled WGS sequence"/>
</dbReference>
<keyword evidence="2" id="KW-0472">Membrane</keyword>
<evidence type="ECO:0000256" key="2">
    <source>
        <dbReference type="SAM" id="Phobius"/>
    </source>
</evidence>
<accession>A0A0C9WVT8</accession>
<dbReference type="OrthoDB" id="2563021at2759"/>
<dbReference type="AlphaFoldDB" id="A0A0C9WVT8"/>
<dbReference type="EMBL" id="KN838577">
    <property type="protein sequence ID" value="KIK03685.1"/>
    <property type="molecule type" value="Genomic_DNA"/>
</dbReference>
<protein>
    <submittedName>
        <fullName evidence="3">Uncharacterized protein</fullName>
    </submittedName>
</protein>
<feature type="transmembrane region" description="Helical" evidence="2">
    <location>
        <begin position="193"/>
        <end position="216"/>
    </location>
</feature>
<keyword evidence="2" id="KW-0812">Transmembrane</keyword>
<reference evidence="4" key="2">
    <citation type="submission" date="2015-01" db="EMBL/GenBank/DDBJ databases">
        <title>Evolutionary Origins and Diversification of the Mycorrhizal Mutualists.</title>
        <authorList>
            <consortium name="DOE Joint Genome Institute"/>
            <consortium name="Mycorrhizal Genomics Consortium"/>
            <person name="Kohler A."/>
            <person name="Kuo A."/>
            <person name="Nagy L.G."/>
            <person name="Floudas D."/>
            <person name="Copeland A."/>
            <person name="Barry K.W."/>
            <person name="Cichocki N."/>
            <person name="Veneault-Fourrey C."/>
            <person name="LaButti K."/>
            <person name="Lindquist E.A."/>
            <person name="Lipzen A."/>
            <person name="Lundell T."/>
            <person name="Morin E."/>
            <person name="Murat C."/>
            <person name="Riley R."/>
            <person name="Ohm R."/>
            <person name="Sun H."/>
            <person name="Tunlid A."/>
            <person name="Henrissat B."/>
            <person name="Grigoriev I.V."/>
            <person name="Hibbett D.S."/>
            <person name="Martin F."/>
        </authorList>
    </citation>
    <scope>NUCLEOTIDE SEQUENCE [LARGE SCALE GENOMIC DNA]</scope>
    <source>
        <strain evidence="4">LaAM-08-1</strain>
    </source>
</reference>